<reference evidence="6 7" key="1">
    <citation type="journal article" date="2024" name="Front Chem Biol">
        <title>Unveiling the potential of Daldinia eschscholtzii MFLUCC 19-0629 through bioactivity and bioinformatics studies for enhanced sustainable agriculture production.</title>
        <authorList>
            <person name="Brooks S."/>
            <person name="Weaver J.A."/>
            <person name="Klomchit A."/>
            <person name="Alharthi S.A."/>
            <person name="Onlamun T."/>
            <person name="Nurani R."/>
            <person name="Vong T.K."/>
            <person name="Alberti F."/>
            <person name="Greco C."/>
        </authorList>
    </citation>
    <scope>NUCLEOTIDE SEQUENCE [LARGE SCALE GENOMIC DNA]</scope>
    <source>
        <strain evidence="6">MFLUCC 19-0629</strain>
    </source>
</reference>
<feature type="repeat" description="Pumilio" evidence="3">
    <location>
        <begin position="675"/>
        <end position="710"/>
    </location>
</feature>
<feature type="repeat" description="Pumilio" evidence="3">
    <location>
        <begin position="495"/>
        <end position="530"/>
    </location>
</feature>
<feature type="compositionally biased region" description="Polar residues" evidence="4">
    <location>
        <begin position="332"/>
        <end position="344"/>
    </location>
</feature>
<dbReference type="PANTHER" id="PTHR12537:SF12">
    <property type="entry name" value="MATERNAL PROTEIN PUMILIO"/>
    <property type="match status" value="1"/>
</dbReference>
<evidence type="ECO:0000256" key="2">
    <source>
        <dbReference type="ARBA" id="ARBA00024893"/>
    </source>
</evidence>
<comment type="caution">
    <text evidence="6">The sequence shown here is derived from an EMBL/GenBank/DDBJ whole genome shotgun (WGS) entry which is preliminary data.</text>
</comment>
<feature type="compositionally biased region" description="Low complexity" evidence="4">
    <location>
        <begin position="801"/>
        <end position="820"/>
    </location>
</feature>
<dbReference type="InterPro" id="IPR016024">
    <property type="entry name" value="ARM-type_fold"/>
</dbReference>
<evidence type="ECO:0000259" key="5">
    <source>
        <dbReference type="PROSITE" id="PS50303"/>
    </source>
</evidence>
<dbReference type="PROSITE" id="PS50302">
    <property type="entry name" value="PUM"/>
    <property type="match status" value="7"/>
</dbReference>
<feature type="repeat" description="Pumilio" evidence="3">
    <location>
        <begin position="459"/>
        <end position="494"/>
    </location>
</feature>
<dbReference type="AlphaFoldDB" id="A0AAX6MDF2"/>
<feature type="region of interest" description="Disordered" evidence="4">
    <location>
        <begin position="801"/>
        <end position="867"/>
    </location>
</feature>
<feature type="compositionally biased region" description="Polar residues" evidence="4">
    <location>
        <begin position="205"/>
        <end position="229"/>
    </location>
</feature>
<comment type="function">
    <text evidence="2">RNA-binding nucleolar protein required for pre-rRNA processing. Involved in production of 18S rRNA and assembly of small ribosomal subunit.</text>
</comment>
<feature type="repeat" description="Pumilio" evidence="3">
    <location>
        <begin position="639"/>
        <end position="674"/>
    </location>
</feature>
<dbReference type="InterPro" id="IPR001313">
    <property type="entry name" value="Pumilio_RNA-bd_rpt"/>
</dbReference>
<dbReference type="InterPro" id="IPR033712">
    <property type="entry name" value="Pumilio_RNA-bd"/>
</dbReference>
<feature type="region of interest" description="Disordered" evidence="4">
    <location>
        <begin position="268"/>
        <end position="354"/>
    </location>
</feature>
<evidence type="ECO:0000256" key="4">
    <source>
        <dbReference type="SAM" id="MobiDB-lite"/>
    </source>
</evidence>
<sequence length="867" mass="96382">MPKPSTDKAPRPIRSSIAEANWQAQQNIWRRDPVTSRLDILGSRDSNEYAPGANSVSDAQPDSWIYKNPRWPQGSSAHQGQAPSGSSSPTRTRDGFQYSFPEVSSDSDPFSLRSVGVQNELVQTRTLPPGPADHPPSSMTYQTSFGESVSDERGTSNLYASNSNGQIDYEASGAYRRNSNDPQFLSLGHTIASTIFQRPPGRTKAQPQRPSVSGASVTLASEQGRSNPFTFGAVDPSTHDIEESFARVTLENGTDAISSTLLSNGHVHPASQAFQPTPVSQAWQHDLGSNPRLFGQSVQDSWGDPAPSIYASRRGLSERGSSASSYRAGINSPRTLSGTPNQRADTWGRPGSQNPRALQELERVPQGSQYLQQQPSFYQAPYYGSSLAQYSAPYDQYGQNPSFRSQVQLPGYGLPMNFSNLPVPLRPSRDQDPGKGVRSVLLEEFRSNAKSNKRYELKDIYNHIVEFSGDQHGSRFIQEKLQTANSDEKDQVFREIEPNTLQLMKDVFGNYVIQKFFEHGNQVQKKIIAAQMKGKVAELSTQMYACRVVQKALEHVLVEQQHEIVEELKSDIMRIVKDQNGNHVIQKIIQMLPQQCIPFIMDAFQNQIESLASHNYGCRVMQRILEHGTEAEKKSLMTDLHACAIRLITDQYGNYVTQHIIAHGEPEDRRKIIQLVLQRLIFFSKHKFASNVVEKSIEFGTMEDRRAITSQITALHSDGTSPLQLMMKDQYGNYVIRKSHNPHFRRYSLTNRPAEKLMQHLEGPDRESFIEEMRSHFASLKKASSGRQTAVLDRLISASEASGGAAATSPTTPNSVTPTPLLTMEQNSPESSSPPSTKASLEVSLDEKSSKASPLKKPCQPVEVNES</sequence>
<gene>
    <name evidence="6" type="ORF">Daesc_008821</name>
</gene>
<evidence type="ECO:0000313" key="7">
    <source>
        <dbReference type="Proteomes" id="UP001369815"/>
    </source>
</evidence>
<feature type="domain" description="PUM-HD" evidence="5">
    <location>
        <begin position="437"/>
        <end position="799"/>
    </location>
</feature>
<dbReference type="Proteomes" id="UP001369815">
    <property type="component" value="Unassembled WGS sequence"/>
</dbReference>
<dbReference type="SMART" id="SM00025">
    <property type="entry name" value="Pumilio"/>
    <property type="match status" value="8"/>
</dbReference>
<feature type="compositionally biased region" description="Polar residues" evidence="4">
    <location>
        <begin position="73"/>
        <end position="90"/>
    </location>
</feature>
<feature type="region of interest" description="Disordered" evidence="4">
    <location>
        <begin position="125"/>
        <end position="164"/>
    </location>
</feature>
<dbReference type="CDD" id="cd07920">
    <property type="entry name" value="Pumilio"/>
    <property type="match status" value="1"/>
</dbReference>
<feature type="compositionally biased region" description="Polar residues" evidence="4">
    <location>
        <begin position="272"/>
        <end position="283"/>
    </location>
</feature>
<dbReference type="GO" id="GO:0005737">
    <property type="term" value="C:cytoplasm"/>
    <property type="evidence" value="ECO:0007669"/>
    <property type="project" value="TreeGrafter"/>
</dbReference>
<feature type="repeat" description="Pumilio" evidence="3">
    <location>
        <begin position="531"/>
        <end position="566"/>
    </location>
</feature>
<name>A0AAX6MDF2_9PEZI</name>
<evidence type="ECO:0000256" key="3">
    <source>
        <dbReference type="PROSITE-ProRule" id="PRU00317"/>
    </source>
</evidence>
<feature type="repeat" description="Pumilio" evidence="3">
    <location>
        <begin position="603"/>
        <end position="638"/>
    </location>
</feature>
<feature type="compositionally biased region" description="Polar residues" evidence="4">
    <location>
        <begin position="137"/>
        <end position="147"/>
    </location>
</feature>
<dbReference type="SUPFAM" id="SSF48371">
    <property type="entry name" value="ARM repeat"/>
    <property type="match status" value="1"/>
</dbReference>
<feature type="repeat" description="Pumilio" evidence="3">
    <location>
        <begin position="567"/>
        <end position="602"/>
    </location>
</feature>
<accession>A0AAX6MDF2</accession>
<evidence type="ECO:0000313" key="6">
    <source>
        <dbReference type="EMBL" id="KAK6950493.1"/>
    </source>
</evidence>
<feature type="region of interest" description="Disordered" evidence="4">
    <location>
        <begin position="198"/>
        <end position="232"/>
    </location>
</feature>
<keyword evidence="1" id="KW-0677">Repeat</keyword>
<dbReference type="EMBL" id="JBANMG010000008">
    <property type="protein sequence ID" value="KAK6950493.1"/>
    <property type="molecule type" value="Genomic_DNA"/>
</dbReference>
<protein>
    <recommendedName>
        <fullName evidence="5">PUM-HD domain-containing protein</fullName>
    </recommendedName>
</protein>
<proteinExistence type="predicted"/>
<dbReference type="PANTHER" id="PTHR12537">
    <property type="entry name" value="RNA BINDING PROTEIN PUMILIO-RELATED"/>
    <property type="match status" value="1"/>
</dbReference>
<keyword evidence="7" id="KW-1185">Reference proteome</keyword>
<dbReference type="GO" id="GO:0003730">
    <property type="term" value="F:mRNA 3'-UTR binding"/>
    <property type="evidence" value="ECO:0007669"/>
    <property type="project" value="TreeGrafter"/>
</dbReference>
<dbReference type="Pfam" id="PF00806">
    <property type="entry name" value="PUF"/>
    <property type="match status" value="8"/>
</dbReference>
<organism evidence="6 7">
    <name type="scientific">Daldinia eschscholtzii</name>
    <dbReference type="NCBI Taxonomy" id="292717"/>
    <lineage>
        <taxon>Eukaryota</taxon>
        <taxon>Fungi</taxon>
        <taxon>Dikarya</taxon>
        <taxon>Ascomycota</taxon>
        <taxon>Pezizomycotina</taxon>
        <taxon>Sordariomycetes</taxon>
        <taxon>Xylariomycetidae</taxon>
        <taxon>Xylariales</taxon>
        <taxon>Hypoxylaceae</taxon>
        <taxon>Daldinia</taxon>
    </lineage>
</organism>
<dbReference type="InterPro" id="IPR033133">
    <property type="entry name" value="PUM-HD"/>
</dbReference>
<evidence type="ECO:0000256" key="1">
    <source>
        <dbReference type="ARBA" id="ARBA00022737"/>
    </source>
</evidence>
<dbReference type="Gene3D" id="1.25.10.10">
    <property type="entry name" value="Leucine-rich Repeat Variant"/>
    <property type="match status" value="1"/>
</dbReference>
<feature type="compositionally biased region" description="Polar residues" evidence="4">
    <location>
        <begin position="155"/>
        <end position="164"/>
    </location>
</feature>
<dbReference type="GO" id="GO:0000288">
    <property type="term" value="P:nuclear-transcribed mRNA catabolic process, deadenylation-dependent decay"/>
    <property type="evidence" value="ECO:0007669"/>
    <property type="project" value="TreeGrafter"/>
</dbReference>
<dbReference type="PROSITE" id="PS50303">
    <property type="entry name" value="PUM_HD"/>
    <property type="match status" value="1"/>
</dbReference>
<dbReference type="InterPro" id="IPR011989">
    <property type="entry name" value="ARM-like"/>
</dbReference>
<feature type="region of interest" description="Disordered" evidence="4">
    <location>
        <begin position="44"/>
        <end position="111"/>
    </location>
</feature>